<sequence length="116" mass="13361">MSYITGFLTPVKAADKARYIESARKSWPAFQKYGALEQVENWGDDIRPGKVTGFDLAVKLEDGEVPVFSWLRWPDKATADKCWAQMQDDPDFQNMDMPFDGKRMMWGGFEPIFEGR</sequence>
<name>A0A7W8MH22_9CAUL</name>
<proteinExistence type="predicted"/>
<reference evidence="1 2" key="1">
    <citation type="submission" date="2020-08" db="EMBL/GenBank/DDBJ databases">
        <title>Genomic Encyclopedia of Type Strains, Phase IV (KMG-IV): sequencing the most valuable type-strain genomes for metagenomic binning, comparative biology and taxonomic classification.</title>
        <authorList>
            <person name="Goeker M."/>
        </authorList>
    </citation>
    <scope>NUCLEOTIDE SEQUENCE [LARGE SCALE GENOMIC DNA]</scope>
    <source>
        <strain evidence="1 2">DSM 25335</strain>
    </source>
</reference>
<dbReference type="Pfam" id="PF07237">
    <property type="entry name" value="DUF1428"/>
    <property type="match status" value="1"/>
</dbReference>
<evidence type="ECO:0000313" key="2">
    <source>
        <dbReference type="Proteomes" id="UP000566663"/>
    </source>
</evidence>
<organism evidence="1 2">
    <name type="scientific">Brevundimonas basaltis</name>
    <dbReference type="NCBI Taxonomy" id="472166"/>
    <lineage>
        <taxon>Bacteria</taxon>
        <taxon>Pseudomonadati</taxon>
        <taxon>Pseudomonadota</taxon>
        <taxon>Alphaproteobacteria</taxon>
        <taxon>Caulobacterales</taxon>
        <taxon>Caulobacteraceae</taxon>
        <taxon>Brevundimonas</taxon>
    </lineage>
</organism>
<comment type="caution">
    <text evidence="1">The sequence shown here is derived from an EMBL/GenBank/DDBJ whole genome shotgun (WGS) entry which is preliminary data.</text>
</comment>
<dbReference type="RefSeq" id="WP_183254500.1">
    <property type="nucleotide sequence ID" value="NZ_BAAAFF010000002.1"/>
</dbReference>
<dbReference type="Proteomes" id="UP000566663">
    <property type="component" value="Unassembled WGS sequence"/>
</dbReference>
<protein>
    <submittedName>
        <fullName evidence="1">Uncharacterized protein YbaA (DUF1428 family)</fullName>
    </submittedName>
</protein>
<keyword evidence="2" id="KW-1185">Reference proteome</keyword>
<gene>
    <name evidence="1" type="ORF">HNQ67_001779</name>
</gene>
<accession>A0A7W8MH22</accession>
<dbReference type="SUPFAM" id="SSF54909">
    <property type="entry name" value="Dimeric alpha+beta barrel"/>
    <property type="match status" value="1"/>
</dbReference>
<evidence type="ECO:0000313" key="1">
    <source>
        <dbReference type="EMBL" id="MBB5292259.1"/>
    </source>
</evidence>
<dbReference type="InterPro" id="IPR011008">
    <property type="entry name" value="Dimeric_a/b-barrel"/>
</dbReference>
<dbReference type="EMBL" id="JACHFZ010000003">
    <property type="protein sequence ID" value="MBB5292259.1"/>
    <property type="molecule type" value="Genomic_DNA"/>
</dbReference>
<dbReference type="AlphaFoldDB" id="A0A7W8MH22"/>
<dbReference type="Gene3D" id="3.30.70.100">
    <property type="match status" value="1"/>
</dbReference>
<dbReference type="InterPro" id="IPR009874">
    <property type="entry name" value="DUF1428"/>
</dbReference>
<dbReference type="PIRSF" id="PIRSF007028">
    <property type="entry name" value="UCP007028"/>
    <property type="match status" value="1"/>
</dbReference>